<dbReference type="OrthoDB" id="4330694at2"/>
<keyword evidence="5" id="KW-1185">Reference proteome</keyword>
<reference evidence="3" key="3">
    <citation type="submission" date="2020-09" db="EMBL/GenBank/DDBJ databases">
        <authorList>
            <person name="Sun Q."/>
            <person name="Ohkuma M."/>
        </authorList>
    </citation>
    <scope>NUCLEOTIDE SEQUENCE</scope>
    <source>
        <strain evidence="3">JCM 4834</strain>
    </source>
</reference>
<dbReference type="RefSeq" id="WP_150516584.1">
    <property type="nucleotide sequence ID" value="NZ_BMVX01000001.1"/>
</dbReference>
<proteinExistence type="predicted"/>
<dbReference type="AlphaFoldDB" id="A0A5P2ULH3"/>
<reference evidence="4 5" key="2">
    <citation type="submission" date="2017-09" db="EMBL/GenBank/DDBJ databases">
        <authorList>
            <person name="Lee N."/>
            <person name="Cho B.-K."/>
        </authorList>
    </citation>
    <scope>NUCLEOTIDE SEQUENCE [LARGE SCALE GENOMIC DNA]</scope>
    <source>
        <strain evidence="4 5">ATCC 27467</strain>
    </source>
</reference>
<evidence type="ECO:0000256" key="2">
    <source>
        <dbReference type="SAM" id="SignalP"/>
    </source>
</evidence>
<dbReference type="Proteomes" id="UP000326831">
    <property type="component" value="Chromosome"/>
</dbReference>
<evidence type="ECO:0000256" key="1">
    <source>
        <dbReference type="SAM" id="MobiDB-lite"/>
    </source>
</evidence>
<evidence type="ECO:0008006" key="6">
    <source>
        <dbReference type="Google" id="ProtNLM"/>
    </source>
</evidence>
<feature type="region of interest" description="Disordered" evidence="1">
    <location>
        <begin position="67"/>
        <end position="96"/>
    </location>
</feature>
<dbReference type="KEGG" id="ssub:CP968_03570"/>
<name>A0A5P2ULH3_9ACTN</name>
<keyword evidence="2" id="KW-0732">Signal</keyword>
<dbReference type="EMBL" id="BMVX01000001">
    <property type="protein sequence ID" value="GGZ47891.1"/>
    <property type="molecule type" value="Genomic_DNA"/>
</dbReference>
<gene>
    <name evidence="4" type="ORF">CP968_03570</name>
    <name evidence="3" type="ORF">GCM10010371_04060</name>
</gene>
<dbReference type="Proteomes" id="UP000634660">
    <property type="component" value="Unassembled WGS sequence"/>
</dbReference>
<feature type="signal peptide" evidence="2">
    <location>
        <begin position="1"/>
        <end position="22"/>
    </location>
</feature>
<evidence type="ECO:0000313" key="5">
    <source>
        <dbReference type="Proteomes" id="UP000326831"/>
    </source>
</evidence>
<feature type="compositionally biased region" description="Low complexity" evidence="1">
    <location>
        <begin position="67"/>
        <end position="82"/>
    </location>
</feature>
<sequence length="213" mass="20945">MRQRRYGSLVGVAAVTALLAGCQGGGAPALSLAGLTRTADAVPREGQASCPLAYDMAEAAKAAGAPGAAAPGSVKAPGAAVATSEGGKRAAPDTPLAQNPGALVSCVFHIGREEVVVHTAATRDPQAVAPLAALVAHLSASSTQDLIAYVDRMAGAEVGEPVVTGSGNVAAVRLRLDGEGDAVMVVGAGDPGRSSLDRDQLTALATSLADQMA</sequence>
<feature type="chain" id="PRO_5044622786" description="DUF3558 domain-containing protein" evidence="2">
    <location>
        <begin position="23"/>
        <end position="213"/>
    </location>
</feature>
<dbReference type="EMBL" id="CP023701">
    <property type="protein sequence ID" value="QEU77487.1"/>
    <property type="molecule type" value="Genomic_DNA"/>
</dbReference>
<organism evidence="4 5">
    <name type="scientific">Streptomyces subrutilus</name>
    <dbReference type="NCBI Taxonomy" id="36818"/>
    <lineage>
        <taxon>Bacteria</taxon>
        <taxon>Bacillati</taxon>
        <taxon>Actinomycetota</taxon>
        <taxon>Actinomycetes</taxon>
        <taxon>Kitasatosporales</taxon>
        <taxon>Streptomycetaceae</taxon>
        <taxon>Streptomyces</taxon>
    </lineage>
</organism>
<protein>
    <recommendedName>
        <fullName evidence="6">DUF3558 domain-containing protein</fullName>
    </recommendedName>
</protein>
<evidence type="ECO:0000313" key="3">
    <source>
        <dbReference type="EMBL" id="GGZ47891.1"/>
    </source>
</evidence>
<accession>A0A5P2ULH3</accession>
<reference evidence="3" key="1">
    <citation type="journal article" date="2014" name="Int. J. Syst. Evol. Microbiol.">
        <title>Complete genome sequence of Corynebacterium casei LMG S-19264T (=DSM 44701T), isolated from a smear-ripened cheese.</title>
        <authorList>
            <consortium name="US DOE Joint Genome Institute (JGI-PGF)"/>
            <person name="Walter F."/>
            <person name="Albersmeier A."/>
            <person name="Kalinowski J."/>
            <person name="Ruckert C."/>
        </authorList>
    </citation>
    <scope>NUCLEOTIDE SEQUENCE</scope>
    <source>
        <strain evidence="3">JCM 4834</strain>
    </source>
</reference>
<dbReference type="PROSITE" id="PS51257">
    <property type="entry name" value="PROKAR_LIPOPROTEIN"/>
    <property type="match status" value="1"/>
</dbReference>
<evidence type="ECO:0000313" key="4">
    <source>
        <dbReference type="EMBL" id="QEU77487.1"/>
    </source>
</evidence>